<keyword evidence="1" id="KW-0067">ATP-binding</keyword>
<dbReference type="Pfam" id="PF00004">
    <property type="entry name" value="AAA"/>
    <property type="match status" value="1"/>
</dbReference>
<feature type="compositionally biased region" description="Basic and acidic residues" evidence="2">
    <location>
        <begin position="143"/>
        <end position="165"/>
    </location>
</feature>
<keyword evidence="8" id="KW-1185">Reference proteome</keyword>
<organism evidence="5 8">
    <name type="scientific">Medicago truncatula</name>
    <name type="common">Barrel medic</name>
    <name type="synonym">Medicago tribuloides</name>
    <dbReference type="NCBI Taxonomy" id="3880"/>
    <lineage>
        <taxon>Eukaryota</taxon>
        <taxon>Viridiplantae</taxon>
        <taxon>Streptophyta</taxon>
        <taxon>Embryophyta</taxon>
        <taxon>Tracheophyta</taxon>
        <taxon>Spermatophyta</taxon>
        <taxon>Magnoliopsida</taxon>
        <taxon>eudicotyledons</taxon>
        <taxon>Gunneridae</taxon>
        <taxon>Pentapetalae</taxon>
        <taxon>rosids</taxon>
        <taxon>fabids</taxon>
        <taxon>Fabales</taxon>
        <taxon>Fabaceae</taxon>
        <taxon>Papilionoideae</taxon>
        <taxon>50 kb inversion clade</taxon>
        <taxon>NPAAA clade</taxon>
        <taxon>Hologalegina</taxon>
        <taxon>IRL clade</taxon>
        <taxon>Trifolieae</taxon>
        <taxon>Medicago</taxon>
    </lineage>
</organism>
<dbReference type="Proteomes" id="UP000002051">
    <property type="component" value="Unassembled WGS sequence"/>
</dbReference>
<dbReference type="EnsemblPlants" id="AES58953">
    <property type="protein sequence ID" value="AES58953"/>
    <property type="gene ID" value="MTR_1g011680"/>
</dbReference>
<dbReference type="InterPro" id="IPR003959">
    <property type="entry name" value="ATPase_AAA_core"/>
</dbReference>
<dbReference type="Proteomes" id="UP000265566">
    <property type="component" value="Chromosome 1"/>
</dbReference>
<dbReference type="EMBL" id="PSQE01000001">
    <property type="protein sequence ID" value="RHN76898.1"/>
    <property type="molecule type" value="Genomic_DNA"/>
</dbReference>
<reference evidence="5 8" key="1">
    <citation type="journal article" date="2011" name="Nature">
        <title>The Medicago genome provides insight into the evolution of rhizobial symbioses.</title>
        <authorList>
            <person name="Young N.D."/>
            <person name="Debelle F."/>
            <person name="Oldroyd G.E."/>
            <person name="Geurts R."/>
            <person name="Cannon S.B."/>
            <person name="Udvardi M.K."/>
            <person name="Benedito V.A."/>
            <person name="Mayer K.F."/>
            <person name="Gouzy J."/>
            <person name="Schoof H."/>
            <person name="Van de Peer Y."/>
            <person name="Proost S."/>
            <person name="Cook D.R."/>
            <person name="Meyers B.C."/>
            <person name="Spannagl M."/>
            <person name="Cheung F."/>
            <person name="De Mita S."/>
            <person name="Krishnakumar V."/>
            <person name="Gundlach H."/>
            <person name="Zhou S."/>
            <person name="Mudge J."/>
            <person name="Bharti A.K."/>
            <person name="Murray J.D."/>
            <person name="Naoumkina M.A."/>
            <person name="Rosen B."/>
            <person name="Silverstein K.A."/>
            <person name="Tang H."/>
            <person name="Rombauts S."/>
            <person name="Zhao P.X."/>
            <person name="Zhou P."/>
            <person name="Barbe V."/>
            <person name="Bardou P."/>
            <person name="Bechner M."/>
            <person name="Bellec A."/>
            <person name="Berger A."/>
            <person name="Berges H."/>
            <person name="Bidwell S."/>
            <person name="Bisseling T."/>
            <person name="Choisne N."/>
            <person name="Couloux A."/>
            <person name="Denny R."/>
            <person name="Deshpande S."/>
            <person name="Dai X."/>
            <person name="Doyle J.J."/>
            <person name="Dudez A.M."/>
            <person name="Farmer A.D."/>
            <person name="Fouteau S."/>
            <person name="Franken C."/>
            <person name="Gibelin C."/>
            <person name="Gish J."/>
            <person name="Goldstein S."/>
            <person name="Gonzalez A.J."/>
            <person name="Green P.J."/>
            <person name="Hallab A."/>
            <person name="Hartog M."/>
            <person name="Hua A."/>
            <person name="Humphray S.J."/>
            <person name="Jeong D.H."/>
            <person name="Jing Y."/>
            <person name="Jocker A."/>
            <person name="Kenton S.M."/>
            <person name="Kim D.J."/>
            <person name="Klee K."/>
            <person name="Lai H."/>
            <person name="Lang C."/>
            <person name="Lin S."/>
            <person name="Macmil S.L."/>
            <person name="Magdelenat G."/>
            <person name="Matthews L."/>
            <person name="McCorrison J."/>
            <person name="Monaghan E.L."/>
            <person name="Mun J.H."/>
            <person name="Najar F.Z."/>
            <person name="Nicholson C."/>
            <person name="Noirot C."/>
            <person name="O'Bleness M."/>
            <person name="Paule C.R."/>
            <person name="Poulain J."/>
            <person name="Prion F."/>
            <person name="Qin B."/>
            <person name="Qu C."/>
            <person name="Retzel E.F."/>
            <person name="Riddle C."/>
            <person name="Sallet E."/>
            <person name="Samain S."/>
            <person name="Samson N."/>
            <person name="Sanders I."/>
            <person name="Saurat O."/>
            <person name="Scarpelli C."/>
            <person name="Schiex T."/>
            <person name="Segurens B."/>
            <person name="Severin A.J."/>
            <person name="Sherrier D.J."/>
            <person name="Shi R."/>
            <person name="Sims S."/>
            <person name="Singer S.R."/>
            <person name="Sinharoy S."/>
            <person name="Sterck L."/>
            <person name="Viollet A."/>
            <person name="Wang B.B."/>
            <person name="Wang K."/>
            <person name="Wang M."/>
            <person name="Wang X."/>
            <person name="Warfsmann J."/>
            <person name="Weissenbach J."/>
            <person name="White D.D."/>
            <person name="White J.D."/>
            <person name="Wiley G.B."/>
            <person name="Wincker P."/>
            <person name="Xing Y."/>
            <person name="Yang L."/>
            <person name="Yao Z."/>
            <person name="Ying F."/>
            <person name="Zhai J."/>
            <person name="Zhou L."/>
            <person name="Zuber A."/>
            <person name="Denarie J."/>
            <person name="Dixon R.A."/>
            <person name="May G.D."/>
            <person name="Schwartz D.C."/>
            <person name="Rogers J."/>
            <person name="Quetier F."/>
            <person name="Town C.D."/>
            <person name="Roe B.A."/>
        </authorList>
    </citation>
    <scope>NUCLEOTIDE SEQUENCE [LARGE SCALE GENOMIC DNA]</scope>
    <source>
        <strain evidence="5">A17</strain>
        <strain evidence="7 8">cv. Jemalong A17</strain>
    </source>
</reference>
<evidence type="ECO:0000259" key="3">
    <source>
        <dbReference type="Pfam" id="PF00004"/>
    </source>
</evidence>
<comment type="similarity">
    <text evidence="1">Belongs to the AAA ATPase family.</text>
</comment>
<evidence type="ECO:0000313" key="8">
    <source>
        <dbReference type="Proteomes" id="UP000002051"/>
    </source>
</evidence>
<dbReference type="STRING" id="3880.G7I6C8"/>
<dbReference type="GO" id="GO:0016887">
    <property type="term" value="F:ATP hydrolysis activity"/>
    <property type="evidence" value="ECO:0007669"/>
    <property type="project" value="InterPro"/>
</dbReference>
<protein>
    <submittedName>
        <fullName evidence="5">P-loop nucleoside triphosphate hydrolase superfamily protein, putative</fullName>
    </submittedName>
    <submittedName>
        <fullName evidence="6">Putative ATPase, AAA-type, core, P-loop containing nucleoside triphosphate hydrolase</fullName>
    </submittedName>
</protein>
<dbReference type="PaxDb" id="3880-AES58953"/>
<feature type="domain" description="AAA+ ATPase At3g28540-like C-terminal" evidence="4">
    <location>
        <begin position="71"/>
        <end position="143"/>
    </location>
</feature>
<dbReference type="PROSITE" id="PS00674">
    <property type="entry name" value="AAA"/>
    <property type="match status" value="1"/>
</dbReference>
<dbReference type="KEGG" id="mtr:11432840"/>
<keyword evidence="5" id="KW-0378">Hydrolase</keyword>
<keyword evidence="1" id="KW-0547">Nucleotide-binding</keyword>
<dbReference type="InterPro" id="IPR027417">
    <property type="entry name" value="P-loop_NTPase"/>
</dbReference>
<name>G7I6C8_MEDTR</name>
<evidence type="ECO:0000259" key="4">
    <source>
        <dbReference type="Pfam" id="PF25568"/>
    </source>
</evidence>
<feature type="domain" description="ATPase AAA-type core" evidence="3">
    <location>
        <begin position="12"/>
        <end position="70"/>
    </location>
</feature>
<dbReference type="EMBL" id="CM001217">
    <property type="protein sequence ID" value="AES58953.2"/>
    <property type="molecule type" value="Genomic_DNA"/>
</dbReference>
<dbReference type="AlphaFoldDB" id="G7I6C8"/>
<dbReference type="HOGENOM" id="CLU_010189_5_5_1"/>
<evidence type="ECO:0000313" key="5">
    <source>
        <dbReference type="EMBL" id="AES58953.2"/>
    </source>
</evidence>
<feature type="region of interest" description="Disordered" evidence="2">
    <location>
        <begin position="138"/>
        <end position="178"/>
    </location>
</feature>
<dbReference type="eggNOG" id="KOG0743">
    <property type="taxonomic scope" value="Eukaryota"/>
</dbReference>
<dbReference type="InterPro" id="IPR058017">
    <property type="entry name" value="At3g28540-like_C"/>
</dbReference>
<accession>G7I6C8</accession>
<dbReference type="Pfam" id="PF25568">
    <property type="entry name" value="AAA_lid_At3g28540"/>
    <property type="match status" value="1"/>
</dbReference>
<dbReference type="InterPro" id="IPR003960">
    <property type="entry name" value="ATPase_AAA_CS"/>
</dbReference>
<dbReference type="Gene3D" id="3.40.50.300">
    <property type="entry name" value="P-loop containing nucleotide triphosphate hydrolases"/>
    <property type="match status" value="1"/>
</dbReference>
<evidence type="ECO:0000256" key="1">
    <source>
        <dbReference type="RuleBase" id="RU003651"/>
    </source>
</evidence>
<dbReference type="GO" id="GO:0005524">
    <property type="term" value="F:ATP binding"/>
    <property type="evidence" value="ECO:0007669"/>
    <property type="project" value="UniProtKB-KW"/>
</dbReference>
<dbReference type="InterPro" id="IPR050747">
    <property type="entry name" value="Mitochondrial_chaperone_BCS1"/>
</dbReference>
<reference evidence="6" key="4">
    <citation type="journal article" date="2018" name="Nat. Plants">
        <title>Whole-genome landscape of Medicago truncatula symbiotic genes.</title>
        <authorList>
            <person name="Pecrix Y."/>
            <person name="Gamas P."/>
            <person name="Carrere S."/>
        </authorList>
    </citation>
    <scope>NUCLEOTIDE SEQUENCE</scope>
    <source>
        <tissue evidence="6">Leaves</tissue>
    </source>
</reference>
<gene>
    <name evidence="7" type="primary">11432840</name>
    <name evidence="5" type="ordered locus">MTR_1g011680</name>
    <name evidence="6" type="ORF">MtrunA17_Chr1g0148871</name>
</gene>
<proteinExistence type="inferred from homology"/>
<dbReference type="Gene3D" id="6.10.280.40">
    <property type="match status" value="1"/>
</dbReference>
<dbReference type="Gramene" id="rna287">
    <property type="protein sequence ID" value="RHN76898.1"/>
    <property type="gene ID" value="gene287"/>
</dbReference>
<evidence type="ECO:0000256" key="2">
    <source>
        <dbReference type="SAM" id="MobiDB-lite"/>
    </source>
</evidence>
<sequence length="178" mass="20029">MEKKESQAENATKNNKMSQITLPGLLNFIDGIWSASTGERLIIFTTNYAEKLDHALICRGRMDMLIELPYCCFDGFKMLATKYLSLESHFLFDKIACLLVETNMTPADVAENLMPKVDNEDVATPLLRLIQALRSIEEEAEKEEGTSAKQESDGEDSSAEKKEDAEMVTSSMLRLESY</sequence>
<evidence type="ECO:0000313" key="6">
    <source>
        <dbReference type="EMBL" id="RHN76898.1"/>
    </source>
</evidence>
<evidence type="ECO:0000313" key="7">
    <source>
        <dbReference type="EnsemblPlants" id="AES58953"/>
    </source>
</evidence>
<reference evidence="5 8" key="2">
    <citation type="journal article" date="2014" name="BMC Genomics">
        <title>An improved genome release (version Mt4.0) for the model legume Medicago truncatula.</title>
        <authorList>
            <person name="Tang H."/>
            <person name="Krishnakumar V."/>
            <person name="Bidwell S."/>
            <person name="Rosen B."/>
            <person name="Chan A."/>
            <person name="Zhou S."/>
            <person name="Gentzbittel L."/>
            <person name="Childs K.L."/>
            <person name="Yandell M."/>
            <person name="Gundlach H."/>
            <person name="Mayer K.F."/>
            <person name="Schwartz D.C."/>
            <person name="Town C.D."/>
        </authorList>
    </citation>
    <scope>GENOME REANNOTATION</scope>
    <source>
        <strain evidence="5">A17</strain>
        <strain evidence="7 8">cv. Jemalong A17</strain>
    </source>
</reference>
<dbReference type="SUPFAM" id="SSF52540">
    <property type="entry name" value="P-loop containing nucleoside triphosphate hydrolases"/>
    <property type="match status" value="1"/>
</dbReference>
<dbReference type="OrthoDB" id="10251412at2759"/>
<reference evidence="7" key="3">
    <citation type="submission" date="2015-04" db="UniProtKB">
        <authorList>
            <consortium name="EnsemblPlants"/>
        </authorList>
    </citation>
    <scope>IDENTIFICATION</scope>
    <source>
        <strain evidence="7">cv. Jemalong A17</strain>
    </source>
</reference>
<accession>A0A0C3UIL6</accession>
<dbReference type="PANTHER" id="PTHR23070">
    <property type="entry name" value="BCS1 AAA-TYPE ATPASE"/>
    <property type="match status" value="1"/>
</dbReference>